<evidence type="ECO:0000313" key="3">
    <source>
        <dbReference type="EMBL" id="OGZ60730.1"/>
    </source>
</evidence>
<dbReference type="Gene3D" id="3.40.1180.10">
    <property type="entry name" value="Decaprenyl diphosphate synthase-like"/>
    <property type="match status" value="1"/>
</dbReference>
<feature type="binding site" evidence="2">
    <location>
        <position position="15"/>
    </location>
    <ligand>
        <name>Mg(2+)</name>
        <dbReference type="ChEBI" id="CHEBI:18420"/>
    </ligand>
</feature>
<comment type="function">
    <text evidence="2">Catalyzes the condensation of isopentenyl diphosphate (IPP) with allylic pyrophosphates generating different type of terpenoids.</text>
</comment>
<feature type="binding site" evidence="2">
    <location>
        <begin position="61"/>
        <end position="63"/>
    </location>
    <ligand>
        <name>substrate</name>
    </ligand>
</feature>
<feature type="binding site" evidence="2">
    <location>
        <position position="20"/>
    </location>
    <ligand>
        <name>substrate</name>
    </ligand>
</feature>
<evidence type="ECO:0000256" key="1">
    <source>
        <dbReference type="ARBA" id="ARBA00022679"/>
    </source>
</evidence>
<accession>A0A1G2HEL5</accession>
<comment type="subunit">
    <text evidence="2">Homodimer.</text>
</comment>
<dbReference type="PANTHER" id="PTHR10291">
    <property type="entry name" value="DEHYDRODOLICHYL DIPHOSPHATE SYNTHASE FAMILY MEMBER"/>
    <property type="match status" value="1"/>
</dbReference>
<evidence type="ECO:0000313" key="4">
    <source>
        <dbReference type="Proteomes" id="UP000179153"/>
    </source>
</evidence>
<keyword evidence="2" id="KW-0479">Metal-binding</keyword>
<dbReference type="InterPro" id="IPR001441">
    <property type="entry name" value="UPP_synth-like"/>
</dbReference>
<gene>
    <name evidence="3" type="ORF">A2932_02245</name>
</gene>
<organism evidence="3 4">
    <name type="scientific">Candidatus Spechtbacteria bacterium RIFCSPLOWO2_01_FULL_46_10</name>
    <dbReference type="NCBI Taxonomy" id="1802163"/>
    <lineage>
        <taxon>Bacteria</taxon>
        <taxon>Candidatus Spechtiibacteriota</taxon>
    </lineage>
</organism>
<keyword evidence="1 2" id="KW-0808">Transferase</keyword>
<dbReference type="STRING" id="1802163.A2932_02245"/>
<proteinExistence type="inferred from homology"/>
<protein>
    <recommendedName>
        <fullName evidence="2">Isoprenyl transferase</fullName>
        <ecNumber evidence="2">2.5.1.-</ecNumber>
    </recommendedName>
</protein>
<dbReference type="InterPro" id="IPR036424">
    <property type="entry name" value="UPP_synth-like_sf"/>
</dbReference>
<dbReference type="GO" id="GO:0000287">
    <property type="term" value="F:magnesium ion binding"/>
    <property type="evidence" value="ECO:0007669"/>
    <property type="project" value="UniProtKB-UniRule"/>
</dbReference>
<comment type="similarity">
    <text evidence="2">Belongs to the UPP synthase family.</text>
</comment>
<dbReference type="PANTHER" id="PTHR10291:SF0">
    <property type="entry name" value="DEHYDRODOLICHYL DIPHOSPHATE SYNTHASE 2"/>
    <property type="match status" value="1"/>
</dbReference>
<dbReference type="EC" id="2.5.1.-" evidence="2"/>
<dbReference type="GO" id="GO:0016094">
    <property type="term" value="P:polyprenol biosynthetic process"/>
    <property type="evidence" value="ECO:0007669"/>
    <property type="project" value="TreeGrafter"/>
</dbReference>
<dbReference type="Pfam" id="PF01255">
    <property type="entry name" value="Prenyltransf"/>
    <property type="match status" value="1"/>
</dbReference>
<dbReference type="GO" id="GO:0045547">
    <property type="term" value="F:ditrans,polycis-polyprenyl diphosphate synthase [(2E,6E)-farnesyl diphosphate specific] activity"/>
    <property type="evidence" value="ECO:0007669"/>
    <property type="project" value="TreeGrafter"/>
</dbReference>
<feature type="binding site" evidence="2">
    <location>
        <position position="32"/>
    </location>
    <ligand>
        <name>substrate</name>
    </ligand>
</feature>
<comment type="caution">
    <text evidence="2">Lacks conserved residue(s) required for the propagation of feature annotation.</text>
</comment>
<dbReference type="HAMAP" id="MF_01139">
    <property type="entry name" value="ISPT"/>
    <property type="match status" value="1"/>
</dbReference>
<reference evidence="3 4" key="1">
    <citation type="journal article" date="2016" name="Nat. Commun.">
        <title>Thousands of microbial genomes shed light on interconnected biogeochemical processes in an aquifer system.</title>
        <authorList>
            <person name="Anantharaman K."/>
            <person name="Brown C.T."/>
            <person name="Hug L.A."/>
            <person name="Sharon I."/>
            <person name="Castelle C.J."/>
            <person name="Probst A.J."/>
            <person name="Thomas B.C."/>
            <person name="Singh A."/>
            <person name="Wilkins M.J."/>
            <person name="Karaoz U."/>
            <person name="Brodie E.L."/>
            <person name="Williams K.H."/>
            <person name="Hubbard S.S."/>
            <person name="Banfield J.F."/>
        </authorList>
    </citation>
    <scope>NUCLEOTIDE SEQUENCE [LARGE SCALE GENOMIC DNA]</scope>
</reference>
<dbReference type="EMBL" id="MHOI01000038">
    <property type="protein sequence ID" value="OGZ60730.1"/>
    <property type="molecule type" value="Genomic_DNA"/>
</dbReference>
<dbReference type="NCBIfam" id="TIGR00055">
    <property type="entry name" value="uppS"/>
    <property type="match status" value="1"/>
</dbReference>
<feature type="binding site" evidence="2">
    <location>
        <begin position="16"/>
        <end position="19"/>
    </location>
    <ligand>
        <name>substrate</name>
    </ligand>
</feature>
<feature type="active site" evidence="2">
    <location>
        <position position="15"/>
    </location>
</feature>
<feature type="binding site" evidence="2">
    <location>
        <position position="67"/>
    </location>
    <ligand>
        <name>substrate</name>
    </ligand>
</feature>
<dbReference type="CDD" id="cd00475">
    <property type="entry name" value="Cis_IPPS"/>
    <property type="match status" value="1"/>
</dbReference>
<feature type="active site" description="Proton acceptor" evidence="2">
    <location>
        <position position="64"/>
    </location>
</feature>
<feature type="binding site" evidence="2">
    <location>
        <position position="177"/>
    </location>
    <ligand>
        <name>substrate</name>
    </ligand>
</feature>
<feature type="binding site" evidence="2">
    <location>
        <position position="65"/>
    </location>
    <ligand>
        <name>substrate</name>
    </ligand>
</feature>
<comment type="caution">
    <text evidence="3">The sequence shown here is derived from an EMBL/GenBank/DDBJ whole genome shotgun (WGS) entry which is preliminary data.</text>
</comment>
<name>A0A1G2HEL5_9BACT</name>
<comment type="cofactor">
    <cofactor evidence="2">
        <name>Mg(2+)</name>
        <dbReference type="ChEBI" id="CHEBI:18420"/>
    </cofactor>
    <text evidence="2">Binds 2 magnesium ions per subunit.</text>
</comment>
<dbReference type="SUPFAM" id="SSF64005">
    <property type="entry name" value="Undecaprenyl diphosphate synthase"/>
    <property type="match status" value="1"/>
</dbReference>
<evidence type="ECO:0000256" key="2">
    <source>
        <dbReference type="HAMAP-Rule" id="MF_01139"/>
    </source>
</evidence>
<dbReference type="Proteomes" id="UP000179153">
    <property type="component" value="Unassembled WGS sequence"/>
</dbReference>
<sequence>MTDTSLPCHIGIIMDGNRRWGRKKLLNELTGHHEGLKIAEKIARHAFFERGILFLTLYAFSSENWKRSEGEVDELMNLFRKACDNNLPRLIEEDIRLRFIGDRMNISADIFERMRKLEKESAGKTYTLVIALNYGGRDELMRAFLAMHKYGRGPIDEQTIAQHLDTVGLPDPNLIIRTGGMPRLSGFLLWQAAYANLKFTDTLWPDFTPEEFDRILQENDGYKQNFGN</sequence>
<dbReference type="AlphaFoldDB" id="A0A1G2HEL5"/>
<feature type="binding site" evidence="2">
    <location>
        <begin position="183"/>
        <end position="185"/>
    </location>
    <ligand>
        <name>substrate</name>
    </ligand>
</feature>
<keyword evidence="2" id="KW-0460">Magnesium</keyword>